<dbReference type="GO" id="GO:0005737">
    <property type="term" value="C:cytoplasm"/>
    <property type="evidence" value="ECO:0007669"/>
    <property type="project" value="TreeGrafter"/>
</dbReference>
<dbReference type="GO" id="GO:0071207">
    <property type="term" value="F:histone pre-mRNA stem-loop binding"/>
    <property type="evidence" value="ECO:0007669"/>
    <property type="project" value="TreeGrafter"/>
</dbReference>
<dbReference type="PANTHER" id="PTHR17408:SF0">
    <property type="entry name" value="HISTONE RNA HAIRPIN-BINDING PROTEIN"/>
    <property type="match status" value="1"/>
</dbReference>
<dbReference type="InterPro" id="IPR029344">
    <property type="entry name" value="SLBP_RNA_bind"/>
</dbReference>
<dbReference type="AlphaFoldDB" id="A0A3P7NZ20"/>
<dbReference type="GO" id="GO:0071204">
    <property type="term" value="C:histone pre-mRNA 3'end processing complex"/>
    <property type="evidence" value="ECO:0007669"/>
    <property type="project" value="TreeGrafter"/>
</dbReference>
<feature type="domain" description="Histone RNA hairpin-binding protein RNA-binding" evidence="4">
    <location>
        <begin position="110"/>
        <end position="173"/>
    </location>
</feature>
<protein>
    <recommendedName>
        <fullName evidence="4">Histone RNA hairpin-binding protein RNA-binding domain-containing protein</fullName>
    </recommendedName>
</protein>
<dbReference type="EMBL" id="UYRU01057488">
    <property type="protein sequence ID" value="VDN13829.1"/>
    <property type="molecule type" value="Genomic_DNA"/>
</dbReference>
<dbReference type="GO" id="GO:0003729">
    <property type="term" value="F:mRNA binding"/>
    <property type="evidence" value="ECO:0007669"/>
    <property type="project" value="InterPro"/>
</dbReference>
<feature type="compositionally biased region" description="Basic and acidic residues" evidence="3">
    <location>
        <begin position="173"/>
        <end position="185"/>
    </location>
</feature>
<evidence type="ECO:0000313" key="6">
    <source>
        <dbReference type="Proteomes" id="UP000281553"/>
    </source>
</evidence>
<dbReference type="GO" id="GO:0051028">
    <property type="term" value="P:mRNA transport"/>
    <property type="evidence" value="ECO:0007669"/>
    <property type="project" value="TreeGrafter"/>
</dbReference>
<reference evidence="5 6" key="1">
    <citation type="submission" date="2018-11" db="EMBL/GenBank/DDBJ databases">
        <authorList>
            <consortium name="Pathogen Informatics"/>
        </authorList>
    </citation>
    <scope>NUCLEOTIDE SEQUENCE [LARGE SCALE GENOMIC DNA]</scope>
</reference>
<keyword evidence="2" id="KW-0694">RNA-binding</keyword>
<dbReference type="OrthoDB" id="265795at2759"/>
<organism evidence="5 6">
    <name type="scientific">Dibothriocephalus latus</name>
    <name type="common">Fish tapeworm</name>
    <name type="synonym">Diphyllobothrium latum</name>
    <dbReference type="NCBI Taxonomy" id="60516"/>
    <lineage>
        <taxon>Eukaryota</taxon>
        <taxon>Metazoa</taxon>
        <taxon>Spiralia</taxon>
        <taxon>Lophotrochozoa</taxon>
        <taxon>Platyhelminthes</taxon>
        <taxon>Cestoda</taxon>
        <taxon>Eucestoda</taxon>
        <taxon>Diphyllobothriidea</taxon>
        <taxon>Diphyllobothriidae</taxon>
        <taxon>Dibothriocephalus</taxon>
    </lineage>
</organism>
<feature type="region of interest" description="Disordered" evidence="3">
    <location>
        <begin position="173"/>
        <end position="206"/>
    </location>
</feature>
<keyword evidence="6" id="KW-1185">Reference proteome</keyword>
<name>A0A3P7NZ20_DIBLA</name>
<dbReference type="InterPro" id="IPR026502">
    <property type="entry name" value="SLBP1/SLBP2"/>
</dbReference>
<dbReference type="Proteomes" id="UP000281553">
    <property type="component" value="Unassembled WGS sequence"/>
</dbReference>
<evidence type="ECO:0000256" key="2">
    <source>
        <dbReference type="ARBA" id="ARBA00022884"/>
    </source>
</evidence>
<dbReference type="Gene3D" id="1.10.8.1120">
    <property type="entry name" value="Histone RNA hairpin-binding protein RNA-binding domain"/>
    <property type="match status" value="1"/>
</dbReference>
<feature type="region of interest" description="Disordered" evidence="3">
    <location>
        <begin position="1"/>
        <end position="41"/>
    </location>
</feature>
<dbReference type="FunFam" id="1.10.8.1120:FF:000001">
    <property type="entry name" value="Histone RNA hairpin-binding protein-like"/>
    <property type="match status" value="1"/>
</dbReference>
<evidence type="ECO:0000256" key="1">
    <source>
        <dbReference type="ARBA" id="ARBA00006151"/>
    </source>
</evidence>
<comment type="similarity">
    <text evidence="1">Belongs to the SLBP family.</text>
</comment>
<proteinExistence type="inferred from homology"/>
<dbReference type="PANTHER" id="PTHR17408">
    <property type="entry name" value="HISTONE RNA HAIRPIN-BINDING PROTEIN"/>
    <property type="match status" value="1"/>
</dbReference>
<accession>A0A3P7NZ20</accession>
<dbReference type="InterPro" id="IPR038294">
    <property type="entry name" value="SLBP_RNA_bind_sf"/>
</dbReference>
<evidence type="ECO:0000256" key="3">
    <source>
        <dbReference type="SAM" id="MobiDB-lite"/>
    </source>
</evidence>
<evidence type="ECO:0000259" key="4">
    <source>
        <dbReference type="Pfam" id="PF15247"/>
    </source>
</evidence>
<evidence type="ECO:0000313" key="5">
    <source>
        <dbReference type="EMBL" id="VDN13829.1"/>
    </source>
</evidence>
<dbReference type="Pfam" id="PF15247">
    <property type="entry name" value="SLBP_RNA_bind"/>
    <property type="match status" value="1"/>
</dbReference>
<feature type="compositionally biased region" description="Basic and acidic residues" evidence="3">
    <location>
        <begin position="1"/>
        <end position="11"/>
    </location>
</feature>
<sequence length="303" mass="35010">MSTPVGRDRSSLRPSIGGDSRRSGESNHSLLNLPDVGKRRFHPKYDPYIEIRRARERLSQYKTKGDWASDLLLSDDAEEDLQKYEDKLKRRYSMRGEFDGELELERRQLELLRRQRDIDMGKVTERYAEYVLTIPKPERQKHHPQTPNKFRTVSRRAWDGMIKKWRKHLHYFDSPDRSESRHESSDEACGSNNADEPQPPGNDLILSSASTVRMGKAWSQRNNVPVILDEEDTLQGLNKAASANADGATTADGLNSDEDTLHAADVASRFNLRARTQKYRFIFPPPPYIETLRRTAFIYFVCV</sequence>
<gene>
    <name evidence="5" type="ORF">DILT_LOCUS9660</name>
</gene>
<dbReference type="GO" id="GO:0006398">
    <property type="term" value="P:mRNA 3'-end processing by stem-loop binding and cleavage"/>
    <property type="evidence" value="ECO:0007669"/>
    <property type="project" value="TreeGrafter"/>
</dbReference>